<gene>
    <name evidence="2" type="ORF">DR950_35790</name>
</gene>
<evidence type="ECO:0000313" key="2">
    <source>
        <dbReference type="EMBL" id="RGD62403.1"/>
    </source>
</evidence>
<evidence type="ECO:0000256" key="1">
    <source>
        <dbReference type="SAM" id="MobiDB-lite"/>
    </source>
</evidence>
<name>A0A373A2M3_9ACTN</name>
<protein>
    <submittedName>
        <fullName evidence="2">Uncharacterized protein</fullName>
    </submittedName>
</protein>
<reference evidence="2 3" key="1">
    <citation type="submission" date="2018-08" db="EMBL/GenBank/DDBJ databases">
        <title>Diversity &amp; Physiological Properties of Lignin-Decomposing Actinobacteria from Soil.</title>
        <authorList>
            <person name="Roh S.G."/>
            <person name="Kim S.B."/>
        </authorList>
    </citation>
    <scope>NUCLEOTIDE SEQUENCE [LARGE SCALE GENOMIC DNA]</scope>
    <source>
        <strain evidence="2 3">MMS17-GH009</strain>
    </source>
</reference>
<accession>A0A373A2M3</accession>
<organism evidence="2 3">
    <name type="scientific">Kitasatospora xanthocidica</name>
    <dbReference type="NCBI Taxonomy" id="83382"/>
    <lineage>
        <taxon>Bacteria</taxon>
        <taxon>Bacillati</taxon>
        <taxon>Actinomycetota</taxon>
        <taxon>Actinomycetes</taxon>
        <taxon>Kitasatosporales</taxon>
        <taxon>Streptomycetaceae</taxon>
        <taxon>Kitasatospora</taxon>
    </lineage>
</organism>
<sequence>MSGTVITDLRRRGAVDPGRLLAGPLRGVGLQRLDPGRRTEVAADGVEHALYVTAGSGLAELPEGAVHPNQPNQPDHQDRQDHPERAEAGLPLVEGTAIVLPLGSRTVLTAGTAGLEYFHAVLAVPPSSEEGDPR</sequence>
<feature type="compositionally biased region" description="Basic and acidic residues" evidence="1">
    <location>
        <begin position="75"/>
        <end position="87"/>
    </location>
</feature>
<dbReference type="RefSeq" id="WP_117490834.1">
    <property type="nucleotide sequence ID" value="NZ_QVIG01000001.1"/>
</dbReference>
<keyword evidence="3" id="KW-1185">Reference proteome</keyword>
<dbReference type="Proteomes" id="UP000263377">
    <property type="component" value="Unassembled WGS sequence"/>
</dbReference>
<comment type="caution">
    <text evidence="2">The sequence shown here is derived from an EMBL/GenBank/DDBJ whole genome shotgun (WGS) entry which is preliminary data.</text>
</comment>
<dbReference type="EMBL" id="QVIG01000001">
    <property type="protein sequence ID" value="RGD62403.1"/>
    <property type="molecule type" value="Genomic_DNA"/>
</dbReference>
<feature type="region of interest" description="Disordered" evidence="1">
    <location>
        <begin position="61"/>
        <end position="88"/>
    </location>
</feature>
<evidence type="ECO:0000313" key="3">
    <source>
        <dbReference type="Proteomes" id="UP000263377"/>
    </source>
</evidence>
<dbReference type="AlphaFoldDB" id="A0A373A2M3"/>
<proteinExistence type="predicted"/>